<dbReference type="Proteomes" id="UP001153712">
    <property type="component" value="Chromosome 2"/>
</dbReference>
<dbReference type="GO" id="GO:0005657">
    <property type="term" value="C:replication fork"/>
    <property type="evidence" value="ECO:0007669"/>
    <property type="project" value="TreeGrafter"/>
</dbReference>
<dbReference type="GO" id="GO:0005524">
    <property type="term" value="F:ATP binding"/>
    <property type="evidence" value="ECO:0007669"/>
    <property type="project" value="UniProtKB-KW"/>
</dbReference>
<dbReference type="GO" id="GO:0071140">
    <property type="term" value="P:resolution of mitotic recombination intermediates"/>
    <property type="evidence" value="ECO:0007669"/>
    <property type="project" value="TreeGrafter"/>
</dbReference>
<organism evidence="8 9">
    <name type="scientific">Phyllotreta striolata</name>
    <name type="common">Striped flea beetle</name>
    <name type="synonym">Crioceris striolata</name>
    <dbReference type="NCBI Taxonomy" id="444603"/>
    <lineage>
        <taxon>Eukaryota</taxon>
        <taxon>Metazoa</taxon>
        <taxon>Ecdysozoa</taxon>
        <taxon>Arthropoda</taxon>
        <taxon>Hexapoda</taxon>
        <taxon>Insecta</taxon>
        <taxon>Pterygota</taxon>
        <taxon>Neoptera</taxon>
        <taxon>Endopterygota</taxon>
        <taxon>Coleoptera</taxon>
        <taxon>Polyphaga</taxon>
        <taxon>Cucujiformia</taxon>
        <taxon>Chrysomeloidea</taxon>
        <taxon>Chrysomelidae</taxon>
        <taxon>Galerucinae</taxon>
        <taxon>Alticini</taxon>
        <taxon>Phyllotreta</taxon>
    </lineage>
</organism>
<dbReference type="Gene3D" id="3.40.50.300">
    <property type="entry name" value="P-loop containing nucleotide triphosphate hydrolases"/>
    <property type="match status" value="1"/>
</dbReference>
<accession>A0A9N9TQK0</accession>
<dbReference type="SUPFAM" id="SSF52540">
    <property type="entry name" value="P-loop containing nucleoside triphosphate hydrolases"/>
    <property type="match status" value="1"/>
</dbReference>
<evidence type="ECO:0000313" key="9">
    <source>
        <dbReference type="Proteomes" id="UP001153712"/>
    </source>
</evidence>
<dbReference type="CDD" id="cd19491">
    <property type="entry name" value="XRCC3"/>
    <property type="match status" value="1"/>
</dbReference>
<keyword evidence="2" id="KW-0547">Nucleotide-binding</keyword>
<evidence type="ECO:0000259" key="7">
    <source>
        <dbReference type="PROSITE" id="PS50162"/>
    </source>
</evidence>
<dbReference type="PANTHER" id="PTHR46487">
    <property type="entry name" value="DNA REPAIR PROTEIN XRCC3"/>
    <property type="match status" value="1"/>
</dbReference>
<dbReference type="GO" id="GO:0090656">
    <property type="term" value="P:t-circle formation"/>
    <property type="evidence" value="ECO:0007669"/>
    <property type="project" value="TreeGrafter"/>
</dbReference>
<dbReference type="InterPro" id="IPR047348">
    <property type="entry name" value="XRCC3-like_C"/>
</dbReference>
<evidence type="ECO:0000256" key="1">
    <source>
        <dbReference type="ARBA" id="ARBA00004123"/>
    </source>
</evidence>
<dbReference type="AlphaFoldDB" id="A0A9N9TQK0"/>
<dbReference type="PIRSF" id="PIRSF005856">
    <property type="entry name" value="Rad51"/>
    <property type="match status" value="1"/>
</dbReference>
<sequence length="308" mass="34474">MEDFPLQSAVSQDVYQKLKQANINTALLFLVTNSLELAKIVDSNEEEVEKIKFDIAKTIHKPNTIIKASAVNSWKRLKTGCNNIDAVLKNGVPLGLITEIYGCSGVGKTQLCLQLALQVQLPIDMDGLGKGAVYICTEGVFPSQRLHQLANVFRSKYNCPNKNFEDSVFLKHVSVVAELQHCLSVELQLLLRRENIGLIIVDSIAGPFRSDNVREYAMRSRDLIGIAHKLNEIANEHNIAIVCTNQVLDDIENNKVEPCLGIAWSNSLNYRCQILRSNDNSLREFEIVFSPDLLRQKCCFSVTEEGLI</sequence>
<gene>
    <name evidence="8" type="ORF">PHYEVI_LOCUS4833</name>
</gene>
<keyword evidence="4" id="KW-0067">ATP-binding</keyword>
<name>A0A9N9TQK0_PHYSR</name>
<evidence type="ECO:0000256" key="2">
    <source>
        <dbReference type="ARBA" id="ARBA00022741"/>
    </source>
</evidence>
<keyword evidence="9" id="KW-1185">Reference proteome</keyword>
<keyword evidence="6" id="KW-0539">Nucleus</keyword>
<dbReference type="EMBL" id="OU900095">
    <property type="protein sequence ID" value="CAG9858444.1"/>
    <property type="molecule type" value="Genomic_DNA"/>
</dbReference>
<dbReference type="InterPro" id="IPR027417">
    <property type="entry name" value="P-loop_NTPase"/>
</dbReference>
<dbReference type="GO" id="GO:0045003">
    <property type="term" value="P:double-strand break repair via synthesis-dependent strand annealing"/>
    <property type="evidence" value="ECO:0007669"/>
    <property type="project" value="TreeGrafter"/>
</dbReference>
<dbReference type="InterPro" id="IPR020588">
    <property type="entry name" value="RecA_ATP-bd"/>
</dbReference>
<evidence type="ECO:0000256" key="5">
    <source>
        <dbReference type="ARBA" id="ARBA00023204"/>
    </source>
</evidence>
<keyword evidence="3" id="KW-0227">DNA damage</keyword>
<dbReference type="PANTHER" id="PTHR46487:SF1">
    <property type="entry name" value="DNA REPAIR PROTEIN XRCC3"/>
    <property type="match status" value="1"/>
</dbReference>
<dbReference type="GO" id="GO:0140664">
    <property type="term" value="F:ATP-dependent DNA damage sensor activity"/>
    <property type="evidence" value="ECO:0007669"/>
    <property type="project" value="InterPro"/>
</dbReference>
<evidence type="ECO:0000256" key="6">
    <source>
        <dbReference type="ARBA" id="ARBA00023242"/>
    </source>
</evidence>
<dbReference type="InterPro" id="IPR013632">
    <property type="entry name" value="Rad51_C"/>
</dbReference>
<reference evidence="8" key="1">
    <citation type="submission" date="2022-01" db="EMBL/GenBank/DDBJ databases">
        <authorList>
            <person name="King R."/>
        </authorList>
    </citation>
    <scope>NUCLEOTIDE SEQUENCE</scope>
</reference>
<dbReference type="Pfam" id="PF08423">
    <property type="entry name" value="Rad51"/>
    <property type="match status" value="1"/>
</dbReference>
<proteinExistence type="predicted"/>
<dbReference type="InterPro" id="IPR003593">
    <property type="entry name" value="AAA+_ATPase"/>
</dbReference>
<dbReference type="PROSITE" id="PS50162">
    <property type="entry name" value="RECA_2"/>
    <property type="match status" value="1"/>
</dbReference>
<evidence type="ECO:0000256" key="4">
    <source>
        <dbReference type="ARBA" id="ARBA00022840"/>
    </source>
</evidence>
<protein>
    <recommendedName>
        <fullName evidence="7">RecA family profile 1 domain-containing protein</fullName>
    </recommendedName>
</protein>
<dbReference type="GO" id="GO:0000400">
    <property type="term" value="F:four-way junction DNA binding"/>
    <property type="evidence" value="ECO:0007669"/>
    <property type="project" value="TreeGrafter"/>
</dbReference>
<dbReference type="SMART" id="SM00382">
    <property type="entry name" value="AAA"/>
    <property type="match status" value="1"/>
</dbReference>
<evidence type="ECO:0000313" key="8">
    <source>
        <dbReference type="EMBL" id="CAG9858444.1"/>
    </source>
</evidence>
<comment type="subcellular location">
    <subcellularLocation>
        <location evidence="1">Nucleus</location>
    </subcellularLocation>
</comment>
<dbReference type="OrthoDB" id="1861185at2759"/>
<feature type="domain" description="RecA family profile 1" evidence="7">
    <location>
        <begin position="73"/>
        <end position="247"/>
    </location>
</feature>
<dbReference type="GO" id="GO:0033065">
    <property type="term" value="C:Rad51C-XRCC3 complex"/>
    <property type="evidence" value="ECO:0007669"/>
    <property type="project" value="TreeGrafter"/>
</dbReference>
<keyword evidence="5" id="KW-0234">DNA repair</keyword>
<dbReference type="GO" id="GO:0000722">
    <property type="term" value="P:telomere maintenance via recombination"/>
    <property type="evidence" value="ECO:0007669"/>
    <property type="project" value="TreeGrafter"/>
</dbReference>
<dbReference type="InterPro" id="IPR016467">
    <property type="entry name" value="DNA_recomb/repair_RecA-like"/>
</dbReference>
<evidence type="ECO:0000256" key="3">
    <source>
        <dbReference type="ARBA" id="ARBA00022763"/>
    </source>
</evidence>